<name>A0A1Q3FZD4_CULTA</name>
<accession>A0A1Q3FZD4</accession>
<feature type="compositionally biased region" description="Low complexity" evidence="1">
    <location>
        <begin position="8"/>
        <end position="20"/>
    </location>
</feature>
<feature type="region of interest" description="Disordered" evidence="1">
    <location>
        <begin position="54"/>
        <end position="89"/>
    </location>
</feature>
<reference evidence="2" key="1">
    <citation type="submission" date="2017-01" db="EMBL/GenBank/DDBJ databases">
        <title>A deep insight into the sialotranscriptome of adult male and female Cluex tarsalis mosquitoes.</title>
        <authorList>
            <person name="Ribeiro J.M."/>
            <person name="Moreira F."/>
            <person name="Bernard K.A."/>
            <person name="Calvo E."/>
        </authorList>
    </citation>
    <scope>NUCLEOTIDE SEQUENCE</scope>
    <source>
        <strain evidence="2">Kern County</strain>
        <tissue evidence="2">Salivary glands</tissue>
    </source>
</reference>
<evidence type="ECO:0000313" key="2">
    <source>
        <dbReference type="EMBL" id="JAV32925.1"/>
    </source>
</evidence>
<protein>
    <submittedName>
        <fullName evidence="2">Uncharacterized protein</fullName>
    </submittedName>
</protein>
<sequence length="137" mass="14048">MGVGHGRGTTARGRTVGHRGNSNRRGVPPGLRVGTAGAPAPVGAAVVVPGVGRTRLSGRGTHQRAKPPPNIPAAAIGKRKFDGGHQNQGDIKRRYGAAAAAALGNLGSNWGSQPLPQQPLGTNGGEQWYTDTYSVWS</sequence>
<organism evidence="2">
    <name type="scientific">Culex tarsalis</name>
    <name type="common">Encephalitis mosquito</name>
    <dbReference type="NCBI Taxonomy" id="7177"/>
    <lineage>
        <taxon>Eukaryota</taxon>
        <taxon>Metazoa</taxon>
        <taxon>Ecdysozoa</taxon>
        <taxon>Arthropoda</taxon>
        <taxon>Hexapoda</taxon>
        <taxon>Insecta</taxon>
        <taxon>Pterygota</taxon>
        <taxon>Neoptera</taxon>
        <taxon>Endopterygota</taxon>
        <taxon>Diptera</taxon>
        <taxon>Nematocera</taxon>
        <taxon>Culicoidea</taxon>
        <taxon>Culicidae</taxon>
        <taxon>Culicinae</taxon>
        <taxon>Culicini</taxon>
        <taxon>Culex</taxon>
        <taxon>Culex</taxon>
    </lineage>
</organism>
<proteinExistence type="predicted"/>
<feature type="region of interest" description="Disordered" evidence="1">
    <location>
        <begin position="1"/>
        <end position="38"/>
    </location>
</feature>
<dbReference type="EMBL" id="GFDL01002120">
    <property type="protein sequence ID" value="JAV32925.1"/>
    <property type="molecule type" value="Transcribed_RNA"/>
</dbReference>
<evidence type="ECO:0000256" key="1">
    <source>
        <dbReference type="SAM" id="MobiDB-lite"/>
    </source>
</evidence>
<dbReference type="AlphaFoldDB" id="A0A1Q3FZD4"/>